<evidence type="ECO:0000313" key="2">
    <source>
        <dbReference type="EMBL" id="GAA4738037.1"/>
    </source>
</evidence>
<sequence length="109" mass="11774">MTDAHSVPRVSAAVTRQRVRRMSEVQRWDLAVAAARALLGPTDARSALPLPKFLEAVCAKSGADIELAQRVFNALLEAGELSFDLADGVRPVGEEQSSSSPEDEELEIE</sequence>
<keyword evidence="3" id="KW-1185">Reference proteome</keyword>
<name>A0ABP8YT83_9MICO</name>
<reference evidence="3" key="1">
    <citation type="journal article" date="2019" name="Int. J. Syst. Evol. Microbiol.">
        <title>The Global Catalogue of Microorganisms (GCM) 10K type strain sequencing project: providing services to taxonomists for standard genome sequencing and annotation.</title>
        <authorList>
            <consortium name="The Broad Institute Genomics Platform"/>
            <consortium name="The Broad Institute Genome Sequencing Center for Infectious Disease"/>
            <person name="Wu L."/>
            <person name="Ma J."/>
        </authorList>
    </citation>
    <scope>NUCLEOTIDE SEQUENCE [LARGE SCALE GENOMIC DNA]</scope>
    <source>
        <strain evidence="3">JCM 19015</strain>
    </source>
</reference>
<gene>
    <name evidence="2" type="ORF">GCM10025783_05690</name>
</gene>
<proteinExistence type="predicted"/>
<comment type="caution">
    <text evidence="2">The sequence shown here is derived from an EMBL/GenBank/DDBJ whole genome shotgun (WGS) entry which is preliminary data.</text>
</comment>
<dbReference type="Proteomes" id="UP001500121">
    <property type="component" value="Unassembled WGS sequence"/>
</dbReference>
<feature type="region of interest" description="Disordered" evidence="1">
    <location>
        <begin position="88"/>
        <end position="109"/>
    </location>
</feature>
<protein>
    <submittedName>
        <fullName evidence="2">Uncharacterized protein</fullName>
    </submittedName>
</protein>
<organism evidence="2 3">
    <name type="scientific">Amnibacterium soli</name>
    <dbReference type="NCBI Taxonomy" id="1282736"/>
    <lineage>
        <taxon>Bacteria</taxon>
        <taxon>Bacillati</taxon>
        <taxon>Actinomycetota</taxon>
        <taxon>Actinomycetes</taxon>
        <taxon>Micrococcales</taxon>
        <taxon>Microbacteriaceae</taxon>
        <taxon>Amnibacterium</taxon>
    </lineage>
</organism>
<evidence type="ECO:0000256" key="1">
    <source>
        <dbReference type="SAM" id="MobiDB-lite"/>
    </source>
</evidence>
<evidence type="ECO:0000313" key="3">
    <source>
        <dbReference type="Proteomes" id="UP001500121"/>
    </source>
</evidence>
<dbReference type="EMBL" id="BAABLP010000001">
    <property type="protein sequence ID" value="GAA4738037.1"/>
    <property type="molecule type" value="Genomic_DNA"/>
</dbReference>
<accession>A0ABP8YT83</accession>